<dbReference type="FunFam" id="2.40.10.10:FF:000015">
    <property type="entry name" value="Atrial natriuretic peptide-converting enzyme"/>
    <property type="match status" value="1"/>
</dbReference>
<dbReference type="PROSITE" id="PS00134">
    <property type="entry name" value="TRYPSIN_HIS"/>
    <property type="match status" value="1"/>
</dbReference>
<feature type="domain" description="Peptidase S1" evidence="9">
    <location>
        <begin position="46"/>
        <end position="286"/>
    </location>
</feature>
<evidence type="ECO:0000256" key="1">
    <source>
        <dbReference type="ARBA" id="ARBA00004613"/>
    </source>
</evidence>
<keyword evidence="2" id="KW-0964">Secreted</keyword>
<dbReference type="GO" id="GO:0160032">
    <property type="term" value="P:Toll receptor ligand protein activation cascade"/>
    <property type="evidence" value="ECO:0007669"/>
    <property type="project" value="UniProtKB-ARBA"/>
</dbReference>
<evidence type="ECO:0000256" key="5">
    <source>
        <dbReference type="ARBA" id="ARBA00022825"/>
    </source>
</evidence>
<evidence type="ECO:0000313" key="10">
    <source>
        <dbReference type="EMBL" id="JAB55919.1"/>
    </source>
</evidence>
<evidence type="ECO:0000259" key="9">
    <source>
        <dbReference type="PROSITE" id="PS50240"/>
    </source>
</evidence>
<dbReference type="GO" id="GO:0004252">
    <property type="term" value="F:serine-type endopeptidase activity"/>
    <property type="evidence" value="ECO:0007669"/>
    <property type="project" value="InterPro"/>
</dbReference>
<dbReference type="InterPro" id="IPR001314">
    <property type="entry name" value="Peptidase_S1A"/>
</dbReference>
<dbReference type="GO" id="GO:0035008">
    <property type="term" value="P:positive regulation of melanization defense response"/>
    <property type="evidence" value="ECO:0007669"/>
    <property type="project" value="UniProtKB-ARBA"/>
</dbReference>
<evidence type="ECO:0000256" key="7">
    <source>
        <dbReference type="ARBA" id="ARBA00024195"/>
    </source>
</evidence>
<dbReference type="GO" id="GO:0006508">
    <property type="term" value="P:proteolysis"/>
    <property type="evidence" value="ECO:0007669"/>
    <property type="project" value="UniProtKB-KW"/>
</dbReference>
<protein>
    <submittedName>
        <fullName evidence="10">Putative trypsin-like serine protease</fullName>
    </submittedName>
</protein>
<dbReference type="GO" id="GO:0050832">
    <property type="term" value="P:defense response to fungus"/>
    <property type="evidence" value="ECO:0007669"/>
    <property type="project" value="UniProtKB-ARBA"/>
</dbReference>
<dbReference type="CDD" id="cd00190">
    <property type="entry name" value="Tryp_SPc"/>
    <property type="match status" value="1"/>
</dbReference>
<dbReference type="InterPro" id="IPR043504">
    <property type="entry name" value="Peptidase_S1_PA_chymotrypsin"/>
</dbReference>
<name>U5ENS9_9DIPT</name>
<feature type="non-terminal residue" evidence="10">
    <location>
        <position position="1"/>
    </location>
</feature>
<dbReference type="InterPro" id="IPR009003">
    <property type="entry name" value="Peptidase_S1_PA"/>
</dbReference>
<evidence type="ECO:0000256" key="6">
    <source>
        <dbReference type="ARBA" id="ARBA00023157"/>
    </source>
</evidence>
<dbReference type="InterPro" id="IPR018114">
    <property type="entry name" value="TRYPSIN_HIS"/>
</dbReference>
<keyword evidence="6" id="KW-1015">Disulfide bond</keyword>
<organism evidence="10">
    <name type="scientific">Corethrella appendiculata</name>
    <dbReference type="NCBI Taxonomy" id="1370023"/>
    <lineage>
        <taxon>Eukaryota</taxon>
        <taxon>Metazoa</taxon>
        <taxon>Ecdysozoa</taxon>
        <taxon>Arthropoda</taxon>
        <taxon>Hexapoda</taxon>
        <taxon>Insecta</taxon>
        <taxon>Pterygota</taxon>
        <taxon>Neoptera</taxon>
        <taxon>Endopterygota</taxon>
        <taxon>Diptera</taxon>
        <taxon>Nematocera</taxon>
        <taxon>Culicoidea</taxon>
        <taxon>Chaoboridae</taxon>
        <taxon>Corethrella</taxon>
    </lineage>
</organism>
<dbReference type="PANTHER" id="PTHR24260:SF147">
    <property type="entry name" value="EG:BACR7A4.3 PROTEIN-RELATED"/>
    <property type="match status" value="1"/>
</dbReference>
<keyword evidence="5 8" id="KW-0720">Serine protease</keyword>
<dbReference type="SUPFAM" id="SSF50494">
    <property type="entry name" value="Trypsin-like serine proteases"/>
    <property type="match status" value="1"/>
</dbReference>
<accession>U5ENS9</accession>
<dbReference type="GO" id="GO:0005576">
    <property type="term" value="C:extracellular region"/>
    <property type="evidence" value="ECO:0007669"/>
    <property type="project" value="UniProtKB-SubCell"/>
</dbReference>
<dbReference type="AlphaFoldDB" id="U5ENS9"/>
<evidence type="ECO:0000256" key="8">
    <source>
        <dbReference type="RuleBase" id="RU363034"/>
    </source>
</evidence>
<dbReference type="Pfam" id="PF00089">
    <property type="entry name" value="Trypsin"/>
    <property type="match status" value="1"/>
</dbReference>
<dbReference type="InterPro" id="IPR033116">
    <property type="entry name" value="TRYPSIN_SER"/>
</dbReference>
<dbReference type="PANTHER" id="PTHR24260">
    <property type="match status" value="1"/>
</dbReference>
<dbReference type="SMART" id="SM00020">
    <property type="entry name" value="Tryp_SPc"/>
    <property type="match status" value="1"/>
</dbReference>
<comment type="subcellular location">
    <subcellularLocation>
        <location evidence="1">Secreted</location>
    </subcellularLocation>
</comment>
<dbReference type="PROSITE" id="PS50240">
    <property type="entry name" value="TRYPSIN_DOM"/>
    <property type="match status" value="1"/>
</dbReference>
<proteinExistence type="evidence at transcript level"/>
<dbReference type="InterPro" id="IPR001254">
    <property type="entry name" value="Trypsin_dom"/>
</dbReference>
<dbReference type="InterPro" id="IPR051333">
    <property type="entry name" value="CLIP_Serine_Protease"/>
</dbReference>
<evidence type="ECO:0000256" key="3">
    <source>
        <dbReference type="ARBA" id="ARBA00022670"/>
    </source>
</evidence>
<dbReference type="EMBL" id="GANO01003952">
    <property type="protein sequence ID" value="JAB55919.1"/>
    <property type="molecule type" value="mRNA"/>
</dbReference>
<keyword evidence="4 8" id="KW-0378">Hydrolase</keyword>
<dbReference type="Gene3D" id="2.40.10.10">
    <property type="entry name" value="Trypsin-like serine proteases"/>
    <property type="match status" value="1"/>
</dbReference>
<dbReference type="PROSITE" id="PS00135">
    <property type="entry name" value="TRYPSIN_SER"/>
    <property type="match status" value="1"/>
</dbReference>
<keyword evidence="3 8" id="KW-0645">Protease</keyword>
<reference evidence="10" key="1">
    <citation type="journal article" date="2014" name="Insect Biochem. Mol. Biol.">
        <title>An insight into the sialome of the frog biting fly, Corethrella appendiculata.</title>
        <authorList>
            <person name="Ribeiro J.M.C."/>
            <person name="Chagas A.C."/>
            <person name="Pham V.M."/>
            <person name="Lounibos L.P."/>
            <person name="Calvo E."/>
        </authorList>
    </citation>
    <scope>NUCLEOTIDE SEQUENCE</scope>
    <source>
        <tissue evidence="10">Salivary glands</tissue>
    </source>
</reference>
<evidence type="ECO:0000256" key="4">
    <source>
        <dbReference type="ARBA" id="ARBA00022801"/>
    </source>
</evidence>
<comment type="similarity">
    <text evidence="7">Belongs to the peptidase S1 family. CLIP subfamily.</text>
</comment>
<sequence length="303" mass="33619">EDRISLKKCEEYAKFTKKEAVAISLLLEPDVISKKISVCDHSVPLVVGGVKSKIGEFPHMAALGYDSKENPGTIEYVCGGSLISERYVLTAAHCFNDKTPVHVRFNDYDLKNDTDEAEVFSIKRIIIHPDYKPVNGKYNDIALIELEQNINFTKKIRPACLWSTDRLRNSKAVAIGFGKMGYGDEQSKDLLKVGLEVYPNEDCVGPYKKDLKKGVDNSMICSGWKAGGKDTCQGDSGGPLQVSSESNKCVFYVVGVTSFGKACGFSTPAIYTRVSTYINWIESIVWNQSNLYTLTLAYKLLAY</sequence>
<dbReference type="PRINTS" id="PR00722">
    <property type="entry name" value="CHYMOTRYPSIN"/>
</dbReference>
<evidence type="ECO:0000256" key="2">
    <source>
        <dbReference type="ARBA" id="ARBA00022525"/>
    </source>
</evidence>